<evidence type="ECO:0000256" key="7">
    <source>
        <dbReference type="ARBA" id="ARBA00022842"/>
    </source>
</evidence>
<dbReference type="OrthoDB" id="5954089at2759"/>
<organism evidence="9 10">
    <name type="scientific">Stylophora pistillata</name>
    <name type="common">Smooth cauliflower coral</name>
    <dbReference type="NCBI Taxonomy" id="50429"/>
    <lineage>
        <taxon>Eukaryota</taxon>
        <taxon>Metazoa</taxon>
        <taxon>Cnidaria</taxon>
        <taxon>Anthozoa</taxon>
        <taxon>Hexacorallia</taxon>
        <taxon>Scleractinia</taxon>
        <taxon>Astrocoeniina</taxon>
        <taxon>Pocilloporidae</taxon>
        <taxon>Stylophora</taxon>
    </lineage>
</organism>
<keyword evidence="10" id="KW-1185">Reference proteome</keyword>
<name>A0A2B4S9X4_STYPI</name>
<evidence type="ECO:0000256" key="1">
    <source>
        <dbReference type="ARBA" id="ARBA00001946"/>
    </source>
</evidence>
<dbReference type="PANTHER" id="PTHR10656:SF42">
    <property type="entry name" value="CYCLIC GMP-AMP SYNTHASE-LIKE PROTEIN-RELATED"/>
    <property type="match status" value="1"/>
</dbReference>
<keyword evidence="5" id="KW-0479">Metal-binding</keyword>
<feature type="domain" description="Mab-21-like HhH/H2TH-like" evidence="8">
    <location>
        <begin position="324"/>
        <end position="416"/>
    </location>
</feature>
<keyword evidence="6" id="KW-0547">Nucleotide-binding</keyword>
<dbReference type="GO" id="GO:0005524">
    <property type="term" value="F:ATP binding"/>
    <property type="evidence" value="ECO:0007669"/>
    <property type="project" value="UniProtKB-KW"/>
</dbReference>
<gene>
    <name evidence="9" type="primary">MB21D2</name>
    <name evidence="9" type="ORF">AWC38_SpisGene7809</name>
</gene>
<comment type="similarity">
    <text evidence="2">Belongs to the mab-21 family.</text>
</comment>
<evidence type="ECO:0000313" key="9">
    <source>
        <dbReference type="EMBL" id="PFX27464.1"/>
    </source>
</evidence>
<dbReference type="AlphaFoldDB" id="A0A2B4S9X4"/>
<sequence length="470" mass="54800">MTPAEIDRETDSMIMSLMDNMKALSFQSQDLSEDSSISKLSNLDQMKTVLHFYDNVIEQFSKIAENIVKAASLDEELAGVSYTGSMRDGTYLPEFSESFDTYWLEEDGQRETIGGGEVVDPEFESRNPGHNQLLKVLPTEKPGYYIVSWSEYGLERKRQWEEKYRVGPVPKCSINVYIQFTEEFEYEGKMLKVISPYKIRQHLLTDLPESIQGRPTWFKINEDNAPTVNFLMEEDVGMRKKFTVCDIAVGLPTTIPCLKEEWVNEKRRTSKWLRETDLLEKYRHATYSVVSKSWKSHETNLSFWRISYSWIEKEFVNSLPREPKICLIILKAIRRKHLSKPKGLISYHLKSVFLFHLDKNGSDWKRSDRAQNILRLLAEVAEALQSRSLPRYFEPRLNTMESLNVETATELERKVQEIIRSGRILLEGCLFQSMSDGHKKEHFQRGCSDPVWFDKPPSPHTKSRCEDFLE</sequence>
<protein>
    <submittedName>
        <fullName evidence="9">Protein MB21D2</fullName>
    </submittedName>
</protein>
<dbReference type="GO" id="GO:0016779">
    <property type="term" value="F:nucleotidyltransferase activity"/>
    <property type="evidence" value="ECO:0007669"/>
    <property type="project" value="UniProtKB-KW"/>
</dbReference>
<comment type="caution">
    <text evidence="9">The sequence shown here is derived from an EMBL/GenBank/DDBJ whole genome shotgun (WGS) entry which is preliminary data.</text>
</comment>
<comment type="cofactor">
    <cofactor evidence="1">
        <name>Mg(2+)</name>
        <dbReference type="ChEBI" id="CHEBI:18420"/>
    </cofactor>
</comment>
<evidence type="ECO:0000256" key="5">
    <source>
        <dbReference type="ARBA" id="ARBA00022723"/>
    </source>
</evidence>
<dbReference type="Gene3D" id="1.10.1410.40">
    <property type="match status" value="1"/>
</dbReference>
<proteinExistence type="inferred from homology"/>
<dbReference type="GO" id="GO:0046872">
    <property type="term" value="F:metal ion binding"/>
    <property type="evidence" value="ECO:0007669"/>
    <property type="project" value="UniProtKB-KW"/>
</dbReference>
<keyword evidence="4" id="KW-0548">Nucleotidyltransferase</keyword>
<dbReference type="PANTHER" id="PTHR10656">
    <property type="entry name" value="CELL FATE DETERMINING PROTEIN MAB21-RELATED"/>
    <property type="match status" value="1"/>
</dbReference>
<evidence type="ECO:0000259" key="8">
    <source>
        <dbReference type="Pfam" id="PF20266"/>
    </source>
</evidence>
<evidence type="ECO:0000256" key="4">
    <source>
        <dbReference type="ARBA" id="ARBA00022695"/>
    </source>
</evidence>
<keyword evidence="7" id="KW-0460">Magnesium</keyword>
<dbReference type="Pfam" id="PF20266">
    <property type="entry name" value="Mab-21_C"/>
    <property type="match status" value="1"/>
</dbReference>
<accession>A0A2B4S9X4</accession>
<dbReference type="InterPro" id="IPR046906">
    <property type="entry name" value="Mab-21_HhH/H2TH-like"/>
</dbReference>
<evidence type="ECO:0000256" key="6">
    <source>
        <dbReference type="ARBA" id="ARBA00022840"/>
    </source>
</evidence>
<dbReference type="EMBL" id="LSMT01000102">
    <property type="protein sequence ID" value="PFX27464.1"/>
    <property type="molecule type" value="Genomic_DNA"/>
</dbReference>
<reference evidence="10" key="1">
    <citation type="journal article" date="2017" name="bioRxiv">
        <title>Comparative analysis of the genomes of Stylophora pistillata and Acropora digitifera provides evidence for extensive differences between species of corals.</title>
        <authorList>
            <person name="Voolstra C.R."/>
            <person name="Li Y."/>
            <person name="Liew Y.J."/>
            <person name="Baumgarten S."/>
            <person name="Zoccola D."/>
            <person name="Flot J.-F."/>
            <person name="Tambutte S."/>
            <person name="Allemand D."/>
            <person name="Aranda M."/>
        </authorList>
    </citation>
    <scope>NUCLEOTIDE SEQUENCE [LARGE SCALE GENOMIC DNA]</scope>
</reference>
<evidence type="ECO:0000256" key="3">
    <source>
        <dbReference type="ARBA" id="ARBA00022679"/>
    </source>
</evidence>
<evidence type="ECO:0000313" key="10">
    <source>
        <dbReference type="Proteomes" id="UP000225706"/>
    </source>
</evidence>
<dbReference type="Proteomes" id="UP000225706">
    <property type="component" value="Unassembled WGS sequence"/>
</dbReference>
<keyword evidence="6" id="KW-0067">ATP-binding</keyword>
<keyword evidence="3" id="KW-0808">Transferase</keyword>
<dbReference type="InterPro" id="IPR024810">
    <property type="entry name" value="MAB21L/cGLR"/>
</dbReference>
<evidence type="ECO:0000256" key="2">
    <source>
        <dbReference type="ARBA" id="ARBA00008307"/>
    </source>
</evidence>
<dbReference type="SMART" id="SM01265">
    <property type="entry name" value="Mab-21"/>
    <property type="match status" value="1"/>
</dbReference>